<dbReference type="AlphaFoldDB" id="A0A3N2QTJ0"/>
<keyword evidence="4 7" id="KW-0812">Transmembrane</keyword>
<feature type="transmembrane region" description="Helical" evidence="7">
    <location>
        <begin position="372"/>
        <end position="400"/>
    </location>
</feature>
<dbReference type="InterPro" id="IPR020846">
    <property type="entry name" value="MFS_dom"/>
</dbReference>
<protein>
    <submittedName>
        <fullName evidence="9">MFS transporter</fullName>
    </submittedName>
</protein>
<reference evidence="9 10" key="1">
    <citation type="submission" date="2018-10" db="EMBL/GenBank/DDBJ databases">
        <title>Histidinibacterium lentulum gen. nov., sp. nov., a marine bacterium from the culture broth of Picochlorum sp. 122.</title>
        <authorList>
            <person name="Wang G."/>
        </authorList>
    </citation>
    <scope>NUCLEOTIDE SEQUENCE [LARGE SCALE GENOMIC DNA]</scope>
    <source>
        <strain evidence="9 10">B17</strain>
    </source>
</reference>
<evidence type="ECO:0000256" key="2">
    <source>
        <dbReference type="ARBA" id="ARBA00022448"/>
    </source>
</evidence>
<proteinExistence type="predicted"/>
<feature type="transmembrane region" description="Helical" evidence="7">
    <location>
        <begin position="268"/>
        <end position="286"/>
    </location>
</feature>
<feature type="transmembrane region" description="Helical" evidence="7">
    <location>
        <begin position="85"/>
        <end position="106"/>
    </location>
</feature>
<gene>
    <name evidence="9" type="ORF">EAT49_16190</name>
</gene>
<dbReference type="EMBL" id="RDRB01000009">
    <property type="protein sequence ID" value="ROT98482.1"/>
    <property type="molecule type" value="Genomic_DNA"/>
</dbReference>
<evidence type="ECO:0000256" key="5">
    <source>
        <dbReference type="ARBA" id="ARBA00022989"/>
    </source>
</evidence>
<feature type="transmembrane region" description="Helical" evidence="7">
    <location>
        <begin position="293"/>
        <end position="324"/>
    </location>
</feature>
<comment type="subcellular location">
    <subcellularLocation>
        <location evidence="1">Cell membrane</location>
        <topology evidence="1">Multi-pass membrane protein</topology>
    </subcellularLocation>
</comment>
<feature type="domain" description="Major facilitator superfamily (MFS) profile" evidence="8">
    <location>
        <begin position="210"/>
        <end position="410"/>
    </location>
</feature>
<evidence type="ECO:0000313" key="10">
    <source>
        <dbReference type="Proteomes" id="UP000268016"/>
    </source>
</evidence>
<dbReference type="PROSITE" id="PS50850">
    <property type="entry name" value="MFS"/>
    <property type="match status" value="1"/>
</dbReference>
<dbReference type="PANTHER" id="PTHR23513">
    <property type="entry name" value="INTEGRAL MEMBRANE EFFLUX PROTEIN-RELATED"/>
    <property type="match status" value="1"/>
</dbReference>
<evidence type="ECO:0000259" key="8">
    <source>
        <dbReference type="PROSITE" id="PS50850"/>
    </source>
</evidence>
<dbReference type="CDD" id="cd06173">
    <property type="entry name" value="MFS_MefA_like"/>
    <property type="match status" value="1"/>
</dbReference>
<feature type="transmembrane region" description="Helical" evidence="7">
    <location>
        <begin position="113"/>
        <end position="133"/>
    </location>
</feature>
<dbReference type="Pfam" id="PF05977">
    <property type="entry name" value="MFS_3"/>
    <property type="match status" value="1"/>
</dbReference>
<feature type="transmembrane region" description="Helical" evidence="7">
    <location>
        <begin position="167"/>
        <end position="190"/>
    </location>
</feature>
<keyword evidence="6 7" id="KW-0472">Membrane</keyword>
<dbReference type="Gene3D" id="1.20.1250.20">
    <property type="entry name" value="MFS general substrate transporter like domains"/>
    <property type="match status" value="1"/>
</dbReference>
<evidence type="ECO:0000256" key="6">
    <source>
        <dbReference type="ARBA" id="ARBA00023136"/>
    </source>
</evidence>
<comment type="caution">
    <text evidence="9">The sequence shown here is derived from an EMBL/GenBank/DDBJ whole genome shotgun (WGS) entry which is preliminary data.</text>
</comment>
<dbReference type="PANTHER" id="PTHR23513:SF9">
    <property type="entry name" value="ENTEROBACTIN EXPORTER ENTS"/>
    <property type="match status" value="1"/>
</dbReference>
<evidence type="ECO:0000256" key="4">
    <source>
        <dbReference type="ARBA" id="ARBA00022692"/>
    </source>
</evidence>
<name>A0A3N2QTJ0_9RHOB</name>
<accession>A0A3N2QTJ0</accession>
<dbReference type="InterPro" id="IPR036259">
    <property type="entry name" value="MFS_trans_sf"/>
</dbReference>
<keyword evidence="2" id="KW-0813">Transport</keyword>
<evidence type="ECO:0000313" key="9">
    <source>
        <dbReference type="EMBL" id="ROT98482.1"/>
    </source>
</evidence>
<organism evidence="9 10">
    <name type="scientific">Histidinibacterium lentulum</name>
    <dbReference type="NCBI Taxonomy" id="2480588"/>
    <lineage>
        <taxon>Bacteria</taxon>
        <taxon>Pseudomonadati</taxon>
        <taxon>Pseudomonadota</taxon>
        <taxon>Alphaproteobacteria</taxon>
        <taxon>Rhodobacterales</taxon>
        <taxon>Paracoccaceae</taxon>
        <taxon>Histidinibacterium</taxon>
    </lineage>
</organism>
<keyword evidence="10" id="KW-1185">Reference proteome</keyword>
<sequence length="410" mass="42900">MEEATTRAGGPADGPLLANRDYLLFLVCRGCTMAAFQTMSVAVGWHVYVRTGDVLNLAYIGLFMFLPFLLLFLPAGLLADRVDRRLIIAGAAVLHAAAIAMTGLWLSSGRAEIWPVFAFLFLDGIAQAFLYPATQAMLPTLVSRKDFPRALAGMNTVTKTAHLGGPAAGGLLIALIDTGVYAVIAALYLLGSAAVYRIRADLSIRTSEPFGMQVLLGGFRHILRTRTVLAAISLDLLAVLLGSVMGLLPVVASDILEVGPEALGLMRATPAIGALIVGLALARYGLPGHAGRIFFAALAAFGLSIVVISVSTVFWVTILALAIYGGSDMISVFIRHTLVQLGTPDPLRGRVSAVNAVSINASNQIGDFRAGVMAAIVGAPAAIAIGGVATLAIAVAWAQLFPELPKMARL</sequence>
<feature type="transmembrane region" description="Helical" evidence="7">
    <location>
        <begin position="57"/>
        <end position="79"/>
    </location>
</feature>
<dbReference type="GO" id="GO:0022857">
    <property type="term" value="F:transmembrane transporter activity"/>
    <property type="evidence" value="ECO:0007669"/>
    <property type="project" value="InterPro"/>
</dbReference>
<dbReference type="InterPro" id="IPR010290">
    <property type="entry name" value="TM_effector"/>
</dbReference>
<evidence type="ECO:0000256" key="3">
    <source>
        <dbReference type="ARBA" id="ARBA00022475"/>
    </source>
</evidence>
<dbReference type="OrthoDB" id="9809918at2"/>
<feature type="transmembrane region" description="Helical" evidence="7">
    <location>
        <begin position="22"/>
        <end position="45"/>
    </location>
</feature>
<feature type="transmembrane region" description="Helical" evidence="7">
    <location>
        <begin position="228"/>
        <end position="248"/>
    </location>
</feature>
<keyword evidence="5 7" id="KW-1133">Transmembrane helix</keyword>
<dbReference type="RefSeq" id="WP_123643349.1">
    <property type="nucleotide sequence ID" value="NZ_ML119089.1"/>
</dbReference>
<evidence type="ECO:0000256" key="7">
    <source>
        <dbReference type="SAM" id="Phobius"/>
    </source>
</evidence>
<dbReference type="Proteomes" id="UP000268016">
    <property type="component" value="Unassembled WGS sequence"/>
</dbReference>
<dbReference type="SUPFAM" id="SSF103473">
    <property type="entry name" value="MFS general substrate transporter"/>
    <property type="match status" value="1"/>
</dbReference>
<evidence type="ECO:0000256" key="1">
    <source>
        <dbReference type="ARBA" id="ARBA00004651"/>
    </source>
</evidence>
<dbReference type="GO" id="GO:0005886">
    <property type="term" value="C:plasma membrane"/>
    <property type="evidence" value="ECO:0007669"/>
    <property type="project" value="UniProtKB-SubCell"/>
</dbReference>
<keyword evidence="3" id="KW-1003">Cell membrane</keyword>